<keyword evidence="2" id="KW-1185">Reference proteome</keyword>
<dbReference type="RefSeq" id="WP_183329701.1">
    <property type="nucleotide sequence ID" value="NZ_JACHZF010000003.1"/>
</dbReference>
<evidence type="ECO:0008006" key="3">
    <source>
        <dbReference type="Google" id="ProtNLM"/>
    </source>
</evidence>
<dbReference type="Pfam" id="PF12261">
    <property type="entry name" value="T_hemolysin"/>
    <property type="match status" value="1"/>
</dbReference>
<dbReference type="EMBL" id="JACHZF010000003">
    <property type="protein sequence ID" value="MBB3329611.1"/>
    <property type="molecule type" value="Genomic_DNA"/>
</dbReference>
<name>A0A7W5K0B7_9GAMM</name>
<evidence type="ECO:0000313" key="1">
    <source>
        <dbReference type="EMBL" id="MBB3329611.1"/>
    </source>
</evidence>
<gene>
    <name evidence="1" type="ORF">BDK63_000451</name>
</gene>
<accession>A0A7W5K0B7</accession>
<dbReference type="InterPro" id="IPR022050">
    <property type="entry name" value="T_hemolysin"/>
</dbReference>
<dbReference type="Proteomes" id="UP000553442">
    <property type="component" value="Unassembled WGS sequence"/>
</dbReference>
<dbReference type="AlphaFoldDB" id="A0A7W5K0B7"/>
<sequence>MPEPKCLPCLPATATPSPLHWQEARHWTRRRRLEHLIRRRFAEEHGATVTQLLPRLFGLWQGDWPLAAVGVRSAASGPLFQERYLDVAAERLLAERFARPVARHQVAEIGNLASRRPGLQRPLFLHLVDQLGREGIGWLLFTATPEVANGIRRLGLTLEPVMVADPARLGAERACWGRYYERRPWVMAGDLRRAHRELGARGLLPAPRPPAAEVGHAHLA</sequence>
<proteinExistence type="predicted"/>
<comment type="caution">
    <text evidence="1">The sequence shown here is derived from an EMBL/GenBank/DDBJ whole genome shotgun (WGS) entry which is preliminary data.</text>
</comment>
<reference evidence="1 2" key="1">
    <citation type="submission" date="2020-08" db="EMBL/GenBank/DDBJ databases">
        <title>Genomic Encyclopedia of Archaeal and Bacterial Type Strains, Phase II (KMG-II): from individual species to whole genera.</title>
        <authorList>
            <person name="Goeker M."/>
        </authorList>
    </citation>
    <scope>NUCLEOTIDE SEQUENCE [LARGE SCALE GENOMIC DNA]</scope>
    <source>
        <strain evidence="1 2">5AG</strain>
    </source>
</reference>
<protein>
    <recommendedName>
        <fullName evidence="3">Thermostable hemolysin</fullName>
    </recommendedName>
</protein>
<organism evidence="1 2">
    <name type="scientific">Halomonas campaniensis</name>
    <dbReference type="NCBI Taxonomy" id="213554"/>
    <lineage>
        <taxon>Bacteria</taxon>
        <taxon>Pseudomonadati</taxon>
        <taxon>Pseudomonadota</taxon>
        <taxon>Gammaproteobacteria</taxon>
        <taxon>Oceanospirillales</taxon>
        <taxon>Halomonadaceae</taxon>
        <taxon>Halomonas</taxon>
    </lineage>
</organism>
<evidence type="ECO:0000313" key="2">
    <source>
        <dbReference type="Proteomes" id="UP000553442"/>
    </source>
</evidence>